<gene>
    <name evidence="1" type="ORF">DFP82_108151</name>
</gene>
<dbReference type="RefSeq" id="WP_110923847.1">
    <property type="nucleotide sequence ID" value="NZ_QJSU01000008.1"/>
</dbReference>
<protein>
    <submittedName>
        <fullName evidence="1">Uncharacterized protein</fullName>
    </submittedName>
</protein>
<evidence type="ECO:0000313" key="2">
    <source>
        <dbReference type="Proteomes" id="UP000247746"/>
    </source>
</evidence>
<dbReference type="EMBL" id="QJSU01000008">
    <property type="protein sequence ID" value="PYE38355.1"/>
    <property type="molecule type" value="Genomic_DNA"/>
</dbReference>
<accession>A0A2V4VHQ5</accession>
<name>A0A2V4VHQ5_9GAMM</name>
<evidence type="ECO:0000313" key="1">
    <source>
        <dbReference type="EMBL" id="PYE38355.1"/>
    </source>
</evidence>
<proteinExistence type="predicted"/>
<comment type="caution">
    <text evidence="1">The sequence shown here is derived from an EMBL/GenBank/DDBJ whole genome shotgun (WGS) entry which is preliminary data.</text>
</comment>
<reference evidence="1 2" key="1">
    <citation type="submission" date="2018-06" db="EMBL/GenBank/DDBJ databases">
        <title>Genomic Encyclopedia of Type Strains, Phase III (KMG-III): the genomes of soil and plant-associated and newly described type strains.</title>
        <authorList>
            <person name="Whitman W."/>
        </authorList>
    </citation>
    <scope>NUCLEOTIDE SEQUENCE [LARGE SCALE GENOMIC DNA]</scope>
    <source>
        <strain evidence="1 2">CECT 5889</strain>
    </source>
</reference>
<organism evidence="1 2">
    <name type="scientific">Psychrobacter fozii</name>
    <dbReference type="NCBI Taxonomy" id="198480"/>
    <lineage>
        <taxon>Bacteria</taxon>
        <taxon>Pseudomonadati</taxon>
        <taxon>Pseudomonadota</taxon>
        <taxon>Gammaproteobacteria</taxon>
        <taxon>Moraxellales</taxon>
        <taxon>Moraxellaceae</taxon>
        <taxon>Psychrobacter</taxon>
    </lineage>
</organism>
<dbReference type="Proteomes" id="UP000247746">
    <property type="component" value="Unassembled WGS sequence"/>
</dbReference>
<keyword evidence="2" id="KW-1185">Reference proteome</keyword>
<dbReference type="OrthoDB" id="9836132at2"/>
<dbReference type="AlphaFoldDB" id="A0A2V4VHQ5"/>
<sequence>MFIVLVALEFWNNKNEPEKSDDTTGVLSNEAENAIEDNSELSSSQSMVNDQDVPIGYKLMEEGSVMLDAPIMGMEWESVKDENTTTNPRVYEPFIIYQCVTENGEHLRLDVINSDIGYMLKYYFATQGNLLNLEAQQATEDAYYVKYLNATSLIMRDPNNYYKLTQYEDGDTSFYIINTITGQEMNHFSCENNSIENDQYALIAQMEPEHFKFKPMTDELESLLTERFENQ</sequence>